<dbReference type="Proteomes" id="UP001295740">
    <property type="component" value="Unassembled WGS sequence"/>
</dbReference>
<feature type="domain" description="Lipoxygenase" evidence="9">
    <location>
        <begin position="65"/>
        <end position="693"/>
    </location>
</feature>
<dbReference type="GO" id="GO:0043651">
    <property type="term" value="P:linoleic acid metabolic process"/>
    <property type="evidence" value="ECO:0007669"/>
    <property type="project" value="UniProtKB-ARBA"/>
</dbReference>
<evidence type="ECO:0000256" key="8">
    <source>
        <dbReference type="ARBA" id="ARBA00023211"/>
    </source>
</evidence>
<evidence type="ECO:0000313" key="10">
    <source>
        <dbReference type="EMBL" id="CAJ2512930.1"/>
    </source>
</evidence>
<dbReference type="Gene3D" id="1.20.245.10">
    <property type="entry name" value="Lipoxygenase-1, Domain 5"/>
    <property type="match status" value="1"/>
</dbReference>
<dbReference type="EMBL" id="CAUWAG010000020">
    <property type="protein sequence ID" value="CAJ2512930.1"/>
    <property type="molecule type" value="Genomic_DNA"/>
</dbReference>
<dbReference type="SUPFAM" id="SSF48484">
    <property type="entry name" value="Lipoxigenase"/>
    <property type="match status" value="1"/>
</dbReference>
<evidence type="ECO:0000256" key="7">
    <source>
        <dbReference type="ARBA" id="ARBA00023002"/>
    </source>
</evidence>
<proteinExistence type="predicted"/>
<keyword evidence="6" id="KW-0223">Dioxygenase</keyword>
<keyword evidence="8" id="KW-0464">Manganese</keyword>
<protein>
    <recommendedName>
        <fullName evidence="4">Manganese lipoxygenase</fullName>
        <ecNumber evidence="3">1.13.11.45</ecNumber>
    </recommendedName>
</protein>
<evidence type="ECO:0000256" key="5">
    <source>
        <dbReference type="ARBA" id="ARBA00022723"/>
    </source>
</evidence>
<dbReference type="EC" id="1.13.11.45" evidence="3"/>
<evidence type="ECO:0000256" key="4">
    <source>
        <dbReference type="ARBA" id="ARBA00021175"/>
    </source>
</evidence>
<evidence type="ECO:0000256" key="2">
    <source>
        <dbReference type="ARBA" id="ARBA00001936"/>
    </source>
</evidence>
<dbReference type="PRINTS" id="PR00087">
    <property type="entry name" value="LIPOXYGENASE"/>
</dbReference>
<keyword evidence="11" id="KW-1185">Reference proteome</keyword>
<evidence type="ECO:0000259" key="9">
    <source>
        <dbReference type="PROSITE" id="PS51393"/>
    </source>
</evidence>
<dbReference type="GO" id="GO:0050584">
    <property type="term" value="F:linoleate 11-lipoxygenase activity"/>
    <property type="evidence" value="ECO:0007669"/>
    <property type="project" value="UniProtKB-EC"/>
</dbReference>
<dbReference type="PANTHER" id="PTHR11771">
    <property type="entry name" value="LIPOXYGENASE"/>
    <property type="match status" value="1"/>
</dbReference>
<dbReference type="Pfam" id="PF00305">
    <property type="entry name" value="Lipoxygenase"/>
    <property type="match status" value="1"/>
</dbReference>
<keyword evidence="7" id="KW-0560">Oxidoreductase</keyword>
<keyword evidence="5" id="KW-0479">Metal-binding</keyword>
<dbReference type="InterPro" id="IPR036226">
    <property type="entry name" value="LipOase_C_sf"/>
</dbReference>
<accession>A0AAI8VYH0</accession>
<dbReference type="AlphaFoldDB" id="A0AAI8VYH0"/>
<comment type="caution">
    <text evidence="10">The sequence shown here is derived from an EMBL/GenBank/DDBJ whole genome shotgun (WGS) entry which is preliminary data.</text>
</comment>
<dbReference type="InterPro" id="IPR013819">
    <property type="entry name" value="LipOase_C"/>
</dbReference>
<name>A0AAI8VYH0_9PEZI</name>
<reference evidence="10" key="1">
    <citation type="submission" date="2023-10" db="EMBL/GenBank/DDBJ databases">
        <authorList>
            <person name="Hackl T."/>
        </authorList>
    </citation>
    <scope>NUCLEOTIDE SEQUENCE</scope>
</reference>
<dbReference type="InterPro" id="IPR000907">
    <property type="entry name" value="LipOase"/>
</dbReference>
<comment type="cofactor">
    <cofactor evidence="2">
        <name>Mn(2+)</name>
        <dbReference type="ChEBI" id="CHEBI:29035"/>
    </cofactor>
</comment>
<dbReference type="PROSITE" id="PS51393">
    <property type="entry name" value="LIPOXYGENASE_3"/>
    <property type="match status" value="1"/>
</dbReference>
<evidence type="ECO:0000313" key="11">
    <source>
        <dbReference type="Proteomes" id="UP001295740"/>
    </source>
</evidence>
<comment type="catalytic activity">
    <reaction evidence="1">
        <text>(9Z,12Z)-octadecadienoate + O2 = (11S)-hydroperoxy-(9Z,12Z)-octadecadienoate</text>
        <dbReference type="Rhea" id="RHEA:18993"/>
        <dbReference type="ChEBI" id="CHEBI:15379"/>
        <dbReference type="ChEBI" id="CHEBI:30245"/>
        <dbReference type="ChEBI" id="CHEBI:57467"/>
        <dbReference type="EC" id="1.13.11.45"/>
    </reaction>
</comment>
<dbReference type="GO" id="GO:0034440">
    <property type="term" value="P:lipid oxidation"/>
    <property type="evidence" value="ECO:0007669"/>
    <property type="project" value="InterPro"/>
</dbReference>
<evidence type="ECO:0000256" key="3">
    <source>
        <dbReference type="ARBA" id="ARBA00013178"/>
    </source>
</evidence>
<sequence length="693" mass="78513">MAEATPIVLTPGLAVGATLDDEKQWPMDVNEVPIPVFDTGVFITELINNDMLPKMFENPLTEDEKSSLQDNPEVLLERAKNDANRADQLLEGTYCGTQLALTKIYDLIKKKYGSFMDTANFEPTVPSPLSLDQKKQFFAFTDPKTDNFPPHLNLAANKDANGVMPKHQGSALSPGDLFNTLRLAQLTALIPAVVPKNFIGRAGAKVGKKLIRNDIFDLPNIGNLSDWYSDARFAPQFFTGTNPTTIEKAGKWVRIFVDAATDPKDSGMKSKISKRASESPESLYVQDYSYIRKSAGTDDLRRAIRCCVRVLVHLADNGKLEPIAIIIDWRGKDEDPKDSVFIYNRELNTVEQKEDWAWRYAKTCVQSSDWIRHTLTVHLTRTHLIEESAIVTAHRTLPQDHDVFQLLYPHWQKTLSLNAAARSVLIPYVIASLMGMEEGPTYQCIRSEYYDFDFQGSYIPEDLRRRGFPPEKINDNRYHNYAWARCILSMWFKIRRYVKTMLSLRYTGQDPDLEVRNDSAVQNWSKEMRAPVGTGDGAQITRFLELNSLDDLIDTVTMCIHIASPQHTSVNYLQNYYQAFVPNKPPCLYTAPPTTREELLGYTEADLVAALPMNQPHDWLLASHIPYLLSFKPGDKESLIIDKERKIAAAAARFYQDLAESQGEFRAYGEDTDGRSITYNVLSPDWNAVSILI</sequence>
<gene>
    <name evidence="10" type="ORF">KHLLAP_LOCUS13398</name>
</gene>
<dbReference type="Gene3D" id="3.10.450.60">
    <property type="match status" value="1"/>
</dbReference>
<evidence type="ECO:0000256" key="6">
    <source>
        <dbReference type="ARBA" id="ARBA00022964"/>
    </source>
</evidence>
<evidence type="ECO:0000256" key="1">
    <source>
        <dbReference type="ARBA" id="ARBA00000366"/>
    </source>
</evidence>
<dbReference type="GO" id="GO:0046872">
    <property type="term" value="F:metal ion binding"/>
    <property type="evidence" value="ECO:0007669"/>
    <property type="project" value="UniProtKB-KW"/>
</dbReference>
<organism evidence="10 11">
    <name type="scientific">Anthostomella pinea</name>
    <dbReference type="NCBI Taxonomy" id="933095"/>
    <lineage>
        <taxon>Eukaryota</taxon>
        <taxon>Fungi</taxon>
        <taxon>Dikarya</taxon>
        <taxon>Ascomycota</taxon>
        <taxon>Pezizomycotina</taxon>
        <taxon>Sordariomycetes</taxon>
        <taxon>Xylariomycetidae</taxon>
        <taxon>Xylariales</taxon>
        <taxon>Xylariaceae</taxon>
        <taxon>Anthostomella</taxon>
    </lineage>
</organism>